<evidence type="ECO:0000313" key="1">
    <source>
        <dbReference type="EMBL" id="CAD7286686.1"/>
    </source>
</evidence>
<dbReference type="RefSeq" id="WP_229931861.1">
    <property type="nucleotide sequence ID" value="NZ_CAJHOF010000001.1"/>
</dbReference>
<sequence>MKKISLLSLAFVGLFANPQINQSVTVKPIPNVKTTLSFGLLTGEAKEIVYGDTMNDKISQLNWKIKHALILKGDISWDVTSWLTLNLNGFTTIKDGKGKMSDYDWLDDNDRSILTDQSHHNNTPLNYANEFDINAKAWFFEDFGLKTAALFGFKQSRFSWTSKGGNFIYTHLNENKQGQPAGQGQKETLIGKFPDDLAVIGYRQKFSAPYIGLAFEYNYKNFELNTDVKFSNWVISRDQDQHYLRQTTFQEKGKNSKFYGVSLNAGYYINKNLKLFTEYNYSDYRLAIADLSSFDRTTNETEHVSRGAGLSNKHHTINIGVSYKF</sequence>
<organism evidence="1 2">
    <name type="scientific">Campylobacter majalis</name>
    <dbReference type="NCBI Taxonomy" id="2790656"/>
    <lineage>
        <taxon>Bacteria</taxon>
        <taxon>Pseudomonadati</taxon>
        <taxon>Campylobacterota</taxon>
        <taxon>Epsilonproteobacteria</taxon>
        <taxon>Campylobacterales</taxon>
        <taxon>Campylobacteraceae</taxon>
        <taxon>Campylobacter</taxon>
    </lineage>
</organism>
<reference evidence="1 2" key="1">
    <citation type="submission" date="2020-11" db="EMBL/GenBank/DDBJ databases">
        <authorList>
            <person name="Peeters C."/>
        </authorList>
    </citation>
    <scope>NUCLEOTIDE SEQUENCE [LARGE SCALE GENOMIC DNA]</scope>
    <source>
        <strain evidence="1 2">LMG 7974</strain>
    </source>
</reference>
<proteinExistence type="predicted"/>
<protein>
    <submittedName>
        <fullName evidence="1">Coagulase/fibrinolysin</fullName>
        <ecNumber evidence="1">3.4.23.48</ecNumber>
    </submittedName>
</protein>
<gene>
    <name evidence="1" type="primary">pla</name>
    <name evidence="1" type="ORF">LMG7974_00033</name>
</gene>
<dbReference type="InterPro" id="IPR053724">
    <property type="entry name" value="OMP_A26_sf"/>
</dbReference>
<dbReference type="Pfam" id="PF01278">
    <property type="entry name" value="Omptin"/>
    <property type="match status" value="1"/>
</dbReference>
<name>A0ABM8Q1P2_9BACT</name>
<dbReference type="GO" id="GO:0016787">
    <property type="term" value="F:hydrolase activity"/>
    <property type="evidence" value="ECO:0007669"/>
    <property type="project" value="UniProtKB-KW"/>
</dbReference>
<dbReference type="PIRSF" id="PIRSF001522">
    <property type="entry name" value="Peptidase_A26"/>
    <property type="match status" value="1"/>
</dbReference>
<dbReference type="EMBL" id="CAJHOF010000001">
    <property type="protein sequence ID" value="CAD7286686.1"/>
    <property type="molecule type" value="Genomic_DNA"/>
</dbReference>
<dbReference type="EC" id="3.4.23.48" evidence="1"/>
<dbReference type="Gene3D" id="2.40.128.90">
    <property type="entry name" value="OMPT-like"/>
    <property type="match status" value="1"/>
</dbReference>
<dbReference type="PRINTS" id="PR00482">
    <property type="entry name" value="OMPTIN"/>
</dbReference>
<dbReference type="InterPro" id="IPR000036">
    <property type="entry name" value="Peptidase_A26_omptin"/>
</dbReference>
<keyword evidence="1" id="KW-0378">Hydrolase</keyword>
<dbReference type="SUPFAM" id="SSF69917">
    <property type="entry name" value="OMPT-like"/>
    <property type="match status" value="1"/>
</dbReference>
<keyword evidence="2" id="KW-1185">Reference proteome</keyword>
<dbReference type="InterPro" id="IPR020080">
    <property type="entry name" value="OM_adhesin/peptidase_omptin"/>
</dbReference>
<dbReference type="Proteomes" id="UP000789803">
    <property type="component" value="Unassembled WGS sequence"/>
</dbReference>
<comment type="caution">
    <text evidence="1">The sequence shown here is derived from an EMBL/GenBank/DDBJ whole genome shotgun (WGS) entry which is preliminary data.</text>
</comment>
<accession>A0ABM8Q1P2</accession>
<evidence type="ECO:0000313" key="2">
    <source>
        <dbReference type="Proteomes" id="UP000789803"/>
    </source>
</evidence>